<dbReference type="Proteomes" id="UP000728032">
    <property type="component" value="Unassembled WGS sequence"/>
</dbReference>
<evidence type="ECO:0000259" key="2">
    <source>
        <dbReference type="Pfam" id="PF13640"/>
    </source>
</evidence>
<organism evidence="3">
    <name type="scientific">Oppiella nova</name>
    <dbReference type="NCBI Taxonomy" id="334625"/>
    <lineage>
        <taxon>Eukaryota</taxon>
        <taxon>Metazoa</taxon>
        <taxon>Ecdysozoa</taxon>
        <taxon>Arthropoda</taxon>
        <taxon>Chelicerata</taxon>
        <taxon>Arachnida</taxon>
        <taxon>Acari</taxon>
        <taxon>Acariformes</taxon>
        <taxon>Sarcoptiformes</taxon>
        <taxon>Oribatida</taxon>
        <taxon>Brachypylina</taxon>
        <taxon>Oppioidea</taxon>
        <taxon>Oppiidae</taxon>
        <taxon>Oppiella</taxon>
    </lineage>
</organism>
<dbReference type="GO" id="GO:0071456">
    <property type="term" value="P:cellular response to hypoxia"/>
    <property type="evidence" value="ECO:0007669"/>
    <property type="project" value="TreeGrafter"/>
</dbReference>
<dbReference type="Pfam" id="PF13640">
    <property type="entry name" value="2OG-FeII_Oxy_3"/>
    <property type="match status" value="1"/>
</dbReference>
<sequence length="102" mass="11882">MCSHIGFLVQTLDSIVMRCNTMSGEGSPFAKYRINRRTKAMIACYPGNNSQYVRHIDNPNNDGRCVTSIYYLNKDYNRQISSCVADIEPKFNRVIFFWSDRR</sequence>
<dbReference type="GO" id="GO:0008198">
    <property type="term" value="F:ferrous iron binding"/>
    <property type="evidence" value="ECO:0007669"/>
    <property type="project" value="TreeGrafter"/>
</dbReference>
<proteinExistence type="predicted"/>
<dbReference type="InterPro" id="IPR051559">
    <property type="entry name" value="HIF_prolyl_hydroxylases"/>
</dbReference>
<feature type="non-terminal residue" evidence="3">
    <location>
        <position position="1"/>
    </location>
</feature>
<evidence type="ECO:0000256" key="1">
    <source>
        <dbReference type="ARBA" id="ARBA00022896"/>
    </source>
</evidence>
<dbReference type="GO" id="GO:0031418">
    <property type="term" value="F:L-ascorbic acid binding"/>
    <property type="evidence" value="ECO:0007669"/>
    <property type="project" value="UniProtKB-KW"/>
</dbReference>
<keyword evidence="1" id="KW-0847">Vitamin C</keyword>
<dbReference type="InterPro" id="IPR044862">
    <property type="entry name" value="Pro_4_hyd_alph_FE2OG_OXY"/>
</dbReference>
<protein>
    <recommendedName>
        <fullName evidence="2">Prolyl 4-hydroxylase alpha subunit Fe(2+) 2OG dioxygenase domain-containing protein</fullName>
    </recommendedName>
</protein>
<dbReference type="EMBL" id="CAJPVJ010044796">
    <property type="protein sequence ID" value="CAG2182413.1"/>
    <property type="molecule type" value="Genomic_DNA"/>
</dbReference>
<dbReference type="PANTHER" id="PTHR12907:SF26">
    <property type="entry name" value="HIF PROLYL HYDROXYLASE, ISOFORM C"/>
    <property type="match status" value="1"/>
</dbReference>
<dbReference type="PANTHER" id="PTHR12907">
    <property type="entry name" value="EGL NINE HOMOLOG-RELATED"/>
    <property type="match status" value="1"/>
</dbReference>
<name>A0A7R9R1D7_9ACAR</name>
<dbReference type="AlphaFoldDB" id="A0A7R9R1D7"/>
<dbReference type="EMBL" id="OC959621">
    <property type="protein sequence ID" value="CAD7665276.1"/>
    <property type="molecule type" value="Genomic_DNA"/>
</dbReference>
<dbReference type="Gene3D" id="2.60.120.620">
    <property type="entry name" value="q2cbj1_9rhob like domain"/>
    <property type="match status" value="1"/>
</dbReference>
<dbReference type="OrthoDB" id="76265at2759"/>
<accession>A0A7R9R1D7</accession>
<reference evidence="3" key="1">
    <citation type="submission" date="2020-11" db="EMBL/GenBank/DDBJ databases">
        <authorList>
            <person name="Tran Van P."/>
        </authorList>
    </citation>
    <scope>NUCLEOTIDE SEQUENCE</scope>
</reference>
<evidence type="ECO:0000313" key="4">
    <source>
        <dbReference type="Proteomes" id="UP000728032"/>
    </source>
</evidence>
<gene>
    <name evidence="3" type="ORF">ONB1V03_LOCUS21834</name>
</gene>
<keyword evidence="4" id="KW-1185">Reference proteome</keyword>
<feature type="domain" description="Prolyl 4-hydroxylase alpha subunit Fe(2+) 2OG dioxygenase" evidence="2">
    <location>
        <begin position="41"/>
        <end position="101"/>
    </location>
</feature>
<dbReference type="GO" id="GO:0031543">
    <property type="term" value="F:peptidyl-proline dioxygenase activity"/>
    <property type="evidence" value="ECO:0007669"/>
    <property type="project" value="TreeGrafter"/>
</dbReference>
<evidence type="ECO:0000313" key="3">
    <source>
        <dbReference type="EMBL" id="CAD7665276.1"/>
    </source>
</evidence>